<dbReference type="SUPFAM" id="SSF140741">
    <property type="entry name" value="RUN domain-like"/>
    <property type="match status" value="2"/>
</dbReference>
<dbReference type="InterPro" id="IPR043153">
    <property type="entry name" value="DENN_C"/>
</dbReference>
<sequence>MINLEVKNFIDYFVLCGLDVKSGLESEHSENSDETPNSKPPLEGSYKSKILYHFPENLPWNPFDEDAVTQLCLPKGLVFQRHSSKPKFHPYIITREDGSRVFGGTLTFFELIEDESICNAMQALQTMYDAEHSSSANRSLSSVSTSSSRSHFRSASSANVELTNRSNQSRTQSITTPISLNKNYSYSSRSNSQNENEYNENESNLIETEKFTNLKSESPESLSSYDSVLKSSNGSYNKNRRSLTQKLNSLNLSSPTKVSHYNILKDRLYASKCICIVSQYPFNRSFQKILQTLFDMVEKTDLLGINLESHLYNLIYELPMPLHGQIMKFQVGCKPINVYMPDASREFPLLDYDLLEFFRLLGVTNIVNLYITGLLEHQILLYSKDYFLLMLVAESLTSLFFPFTWLKPYVPIVPASNLHFIEAPVPYIMGFHHKDIDKEFFKQGQRCFVDIDSGTVTCPEGLPEFPDKNKLIKEINDLIVYFNEKKLKSKRNMSSLNSDILNSSQAYVRISELALRTGAILSSNDEIGEIDTPIVNFDSDEVISMQFGRCVRELFLSKFVQMFASYEKFVIVPTIENNDFENWWMNREYSGNFDSKMFLIEQPSPRLPFLSHFISTQMFVSFIDLKIISIIDPQKPIDFNVKMFDEKIKQFKEGDLNLYEVKNENSKGFIDVKELEKEVLVKLNQEPVVAPSVLSIRTNETKTCESNFMAKFTLTTTEQFTDKKDHIYLFENIDKNCLKADETFIKQIHSEMLQKKELLQKSREQFKNSQLKLSLDKPSKAIKEKRRSKPKDPNSSPSTNNTDLTDSKQQELNPIFIQSLLKESKLKTKRMLVEKIPEAATLGHGEARISGIEENMLIASLCDLIERIWGHGLHNKGGKSALWNHLSNYRKLIQYLHPSSHLILDPRNVSPTLQWCLMRKKVPIGTQLLTEKKLKNKANFLHEHNSKKSAMIQGSSTLPRKRVNTSLTPDASIQKTSPYLSLTRPHNNSTNNLTTYPNGISNHKRTNSANGEITIKFPPIKNDLLADLARIDKLTEVKTEIGMARAFVRLSLEKKLLADHLRQLLSEAELLRALYKKHAFLRQEEEREQFIYHLESLKVVDYFSFTNHFKSMPTDYSVLIIPSRKFNSSTTSANPYMKLYGSLGESDIALIPKNSLEFIISCKHNLGPLTSLVIGHDNAGMTPKWMIDFLFVRNEITGHINRFPCGRWLGKGVDDDSLERLLIAETVDFSEAYDLTNVRLQSPYGTISRSRSPTVVRSEEKKLPSSTIQEMVGNTINTLVKYFEKPETERGHLTSLMCGENGLVSCLEHIFTFGFKSYKLFKKLYVWDFLEKTAYEIETLLNYPNIKSSNQLTKTSKNFYYEKYICAIKAINSTSVNYGKDGKFQIFICLACRDSFLTDWFMILSKSNTATQMYDEFSFLRNHDLNKFCFKILSLTDQFNFKLENSLTMGITY</sequence>
<feature type="domain" description="UDENN" evidence="8">
    <location>
        <begin position="32"/>
        <end position="636"/>
    </location>
</feature>
<dbReference type="Pfam" id="PF03456">
    <property type="entry name" value="uDENN"/>
    <property type="match status" value="1"/>
</dbReference>
<feature type="region of interest" description="Disordered" evidence="6">
    <location>
        <begin position="980"/>
        <end position="1005"/>
    </location>
</feature>
<dbReference type="Pfam" id="PF02141">
    <property type="entry name" value="DENN"/>
    <property type="match status" value="1"/>
</dbReference>
<dbReference type="PANTHER" id="PTHR46070">
    <property type="entry name" value="PINSTRIPE, ISOFORM A"/>
    <property type="match status" value="1"/>
</dbReference>
<dbReference type="PROSITE" id="PS50095">
    <property type="entry name" value="PLAT"/>
    <property type="match status" value="1"/>
</dbReference>
<dbReference type="GO" id="GO:0005085">
    <property type="term" value="F:guanyl-nucleotide exchange factor activity"/>
    <property type="evidence" value="ECO:0007669"/>
    <property type="project" value="InterPro"/>
</dbReference>
<dbReference type="Gene3D" id="1.20.58.900">
    <property type="match status" value="3"/>
</dbReference>
<dbReference type="PANTHER" id="PTHR46070:SF1">
    <property type="entry name" value="PINSTRIPE, ISOFORM A"/>
    <property type="match status" value="1"/>
</dbReference>
<evidence type="ECO:0000259" key="9">
    <source>
        <dbReference type="PROSITE" id="PS50826"/>
    </source>
</evidence>
<dbReference type="InterPro" id="IPR037516">
    <property type="entry name" value="Tripartite_DENN"/>
</dbReference>
<accession>A0A813NIU2</accession>
<feature type="region of interest" description="Disordered" evidence="6">
    <location>
        <begin position="138"/>
        <end position="240"/>
    </location>
</feature>
<evidence type="ECO:0000256" key="5">
    <source>
        <dbReference type="PROSITE-ProRule" id="PRU00152"/>
    </source>
</evidence>
<feature type="compositionally biased region" description="Polar residues" evidence="6">
    <location>
        <begin position="793"/>
        <end position="804"/>
    </location>
</feature>
<dbReference type="InterPro" id="IPR004012">
    <property type="entry name" value="Run_dom"/>
</dbReference>
<evidence type="ECO:0000259" key="7">
    <source>
        <dbReference type="PROSITE" id="PS50095"/>
    </source>
</evidence>
<feature type="compositionally biased region" description="Polar residues" evidence="6">
    <location>
        <begin position="159"/>
        <end position="178"/>
    </location>
</feature>
<feature type="domain" description="PLAT" evidence="7">
    <location>
        <begin position="1114"/>
        <end position="1223"/>
    </location>
</feature>
<gene>
    <name evidence="10" type="ORF">OXX778_LOCUS3143</name>
</gene>
<dbReference type="Gene3D" id="2.60.60.20">
    <property type="entry name" value="PLAT/LH2 domain"/>
    <property type="match status" value="1"/>
</dbReference>
<evidence type="ECO:0000256" key="1">
    <source>
        <dbReference type="ARBA" id="ARBA00004370"/>
    </source>
</evidence>
<comment type="similarity">
    <text evidence="2">Belongs to the RAB6IP1 family.</text>
</comment>
<name>A0A813NIU2_9BILA</name>
<evidence type="ECO:0000256" key="4">
    <source>
        <dbReference type="ARBA" id="ARBA00023136"/>
    </source>
</evidence>
<evidence type="ECO:0000259" key="8">
    <source>
        <dbReference type="PROSITE" id="PS50211"/>
    </source>
</evidence>
<keyword evidence="11" id="KW-1185">Reference proteome</keyword>
<dbReference type="SMART" id="SM00800">
    <property type="entry name" value="uDENN"/>
    <property type="match status" value="1"/>
</dbReference>
<dbReference type="OrthoDB" id="67155at2759"/>
<evidence type="ECO:0000256" key="3">
    <source>
        <dbReference type="ARBA" id="ARBA00022737"/>
    </source>
</evidence>
<dbReference type="SMART" id="SM00801">
    <property type="entry name" value="dDENN"/>
    <property type="match status" value="1"/>
</dbReference>
<dbReference type="InterPro" id="IPR037213">
    <property type="entry name" value="Run_dom_sf"/>
</dbReference>
<keyword evidence="3" id="KW-0677">Repeat</keyword>
<dbReference type="InterPro" id="IPR047278">
    <property type="entry name" value="DEN5A/B"/>
</dbReference>
<dbReference type="CDD" id="cd17678">
    <property type="entry name" value="RUN2_DENND5"/>
    <property type="match status" value="1"/>
</dbReference>
<feature type="compositionally biased region" description="Low complexity" evidence="6">
    <location>
        <begin position="219"/>
        <end position="232"/>
    </location>
</feature>
<evidence type="ECO:0000313" key="10">
    <source>
        <dbReference type="EMBL" id="CAF0736287.1"/>
    </source>
</evidence>
<evidence type="ECO:0000256" key="2">
    <source>
        <dbReference type="ARBA" id="ARBA00006664"/>
    </source>
</evidence>
<evidence type="ECO:0000256" key="6">
    <source>
        <dbReference type="SAM" id="MobiDB-lite"/>
    </source>
</evidence>
<dbReference type="Proteomes" id="UP000663879">
    <property type="component" value="Unassembled WGS sequence"/>
</dbReference>
<protein>
    <submittedName>
        <fullName evidence="10">Uncharacterized protein</fullName>
    </submittedName>
</protein>
<dbReference type="Pfam" id="PF03455">
    <property type="entry name" value="dDENN"/>
    <property type="match status" value="1"/>
</dbReference>
<dbReference type="SMART" id="SM00593">
    <property type="entry name" value="RUN"/>
    <property type="match status" value="2"/>
</dbReference>
<reference evidence="10" key="1">
    <citation type="submission" date="2021-02" db="EMBL/GenBank/DDBJ databases">
        <authorList>
            <person name="Nowell W R."/>
        </authorList>
    </citation>
    <scope>NUCLEOTIDE SEQUENCE</scope>
    <source>
        <strain evidence="10">Ploen Becks lab</strain>
    </source>
</reference>
<dbReference type="EMBL" id="CAJNOC010000268">
    <property type="protein sequence ID" value="CAF0736287.1"/>
    <property type="molecule type" value="Genomic_DNA"/>
</dbReference>
<feature type="region of interest" description="Disordered" evidence="6">
    <location>
        <begin position="777"/>
        <end position="808"/>
    </location>
</feature>
<feature type="domain" description="RUN" evidence="9">
    <location>
        <begin position="852"/>
        <end position="1110"/>
    </location>
</feature>
<comment type="caution">
    <text evidence="10">The sequence shown here is derived from an EMBL/GenBank/DDBJ whole genome shotgun (WGS) entry which is preliminary data.</text>
</comment>
<feature type="compositionally biased region" description="Low complexity" evidence="6">
    <location>
        <begin position="138"/>
        <end position="158"/>
    </location>
</feature>
<dbReference type="SMART" id="SM00799">
    <property type="entry name" value="DENN"/>
    <property type="match status" value="1"/>
</dbReference>
<dbReference type="InterPro" id="IPR005113">
    <property type="entry name" value="uDENN_dom"/>
</dbReference>
<organism evidence="10 11">
    <name type="scientific">Brachionus calyciflorus</name>
    <dbReference type="NCBI Taxonomy" id="104777"/>
    <lineage>
        <taxon>Eukaryota</taxon>
        <taxon>Metazoa</taxon>
        <taxon>Spiralia</taxon>
        <taxon>Gnathifera</taxon>
        <taxon>Rotifera</taxon>
        <taxon>Eurotatoria</taxon>
        <taxon>Monogononta</taxon>
        <taxon>Pseudotrocha</taxon>
        <taxon>Ploima</taxon>
        <taxon>Brachionidae</taxon>
        <taxon>Brachionus</taxon>
    </lineage>
</organism>
<comment type="subcellular location">
    <subcellularLocation>
        <location evidence="1">Membrane</location>
    </subcellularLocation>
</comment>
<evidence type="ECO:0000313" key="11">
    <source>
        <dbReference type="Proteomes" id="UP000663879"/>
    </source>
</evidence>
<dbReference type="SUPFAM" id="SSF49723">
    <property type="entry name" value="Lipase/lipooxygenase domain (PLAT/LH2 domain)"/>
    <property type="match status" value="1"/>
</dbReference>
<dbReference type="Pfam" id="PF01477">
    <property type="entry name" value="PLAT"/>
    <property type="match status" value="1"/>
</dbReference>
<dbReference type="InterPro" id="IPR005112">
    <property type="entry name" value="dDENN_dom"/>
</dbReference>
<dbReference type="Gene3D" id="3.40.50.11500">
    <property type="match status" value="1"/>
</dbReference>
<dbReference type="InterPro" id="IPR001194">
    <property type="entry name" value="cDENN_dom"/>
</dbReference>
<feature type="domain" description="RUN" evidence="9">
    <location>
        <begin position="1294"/>
        <end position="1448"/>
    </location>
</feature>
<feature type="compositionally biased region" description="Low complexity" evidence="6">
    <location>
        <begin position="179"/>
        <end position="204"/>
    </location>
</feature>
<comment type="caution">
    <text evidence="5">Lacks conserved residue(s) required for the propagation of feature annotation.</text>
</comment>
<dbReference type="GO" id="GO:0016020">
    <property type="term" value="C:membrane"/>
    <property type="evidence" value="ECO:0007669"/>
    <property type="project" value="UniProtKB-SubCell"/>
</dbReference>
<dbReference type="GO" id="GO:0031267">
    <property type="term" value="F:small GTPase binding"/>
    <property type="evidence" value="ECO:0007669"/>
    <property type="project" value="InterPro"/>
</dbReference>
<dbReference type="Pfam" id="PF02759">
    <property type="entry name" value="RUN"/>
    <property type="match status" value="2"/>
</dbReference>
<keyword evidence="4" id="KW-0472">Membrane</keyword>
<dbReference type="PROSITE" id="PS50211">
    <property type="entry name" value="DENN"/>
    <property type="match status" value="1"/>
</dbReference>
<dbReference type="PROSITE" id="PS50826">
    <property type="entry name" value="RUN"/>
    <property type="match status" value="2"/>
</dbReference>
<dbReference type="InterPro" id="IPR036392">
    <property type="entry name" value="PLAT/LH2_dom_sf"/>
</dbReference>
<dbReference type="InterPro" id="IPR001024">
    <property type="entry name" value="PLAT/LH2_dom"/>
</dbReference>
<proteinExistence type="inferred from homology"/>